<accession>A0A9D3WVM4</accession>
<reference evidence="11" key="1">
    <citation type="submission" date="2021-09" db="EMBL/GenBank/DDBJ databases">
        <title>The genome of Mauremys mutica provides insights into the evolution of semi-aquatic lifestyle.</title>
        <authorList>
            <person name="Gong S."/>
            <person name="Gao Y."/>
        </authorList>
    </citation>
    <scope>NUCLEOTIDE SEQUENCE</scope>
    <source>
        <strain evidence="11">MM-2020</strain>
        <tissue evidence="11">Muscle</tissue>
    </source>
</reference>
<evidence type="ECO:0000256" key="5">
    <source>
        <dbReference type="ARBA" id="ARBA00022989"/>
    </source>
</evidence>
<dbReference type="Proteomes" id="UP000827986">
    <property type="component" value="Unassembled WGS sequence"/>
</dbReference>
<evidence type="ECO:0000256" key="2">
    <source>
        <dbReference type="ARBA" id="ARBA00007474"/>
    </source>
</evidence>
<evidence type="ECO:0000256" key="7">
    <source>
        <dbReference type="ARBA" id="ARBA00023136"/>
    </source>
</evidence>
<comment type="caution">
    <text evidence="11">The sequence shown here is derived from an EMBL/GenBank/DDBJ whole genome shotgun (WGS) entry which is preliminary data.</text>
</comment>
<dbReference type="InterPro" id="IPR026139">
    <property type="entry name" value="GOLM1/CASC4"/>
</dbReference>
<feature type="transmembrane region" description="Helical" evidence="10">
    <location>
        <begin position="61"/>
        <end position="80"/>
    </location>
</feature>
<proteinExistence type="inferred from homology"/>
<feature type="region of interest" description="Disordered" evidence="9">
    <location>
        <begin position="299"/>
        <end position="481"/>
    </location>
</feature>
<evidence type="ECO:0000256" key="6">
    <source>
        <dbReference type="ARBA" id="ARBA00023054"/>
    </source>
</evidence>
<dbReference type="PRINTS" id="PR02084">
    <property type="entry name" value="GOLM1CASC4"/>
</dbReference>
<keyword evidence="12" id="KW-1185">Reference proteome</keyword>
<evidence type="ECO:0000256" key="10">
    <source>
        <dbReference type="SAM" id="Phobius"/>
    </source>
</evidence>
<sequence>MGETVDVIDLNFSKAFDTILHDLPIRKLGECGLNEITIRFPQSFEMVGLGNSRRGMKSPPLLIAALVACMIVLGFNYWIASSRNVDLQSRIMELERKVRRAAAERGAVELKKNEFQGELEKQREQIDKIQSLHGFQMENVNKVHQDEKAVLMNNITTNERFIQNLKEHLIKLQKEYGKLQLDVYQFQKNQTNLQKKFSYDMSQCINQMKELKEQCEERIDEITKKGSEAPQAKEIKELLKISNKTYQGNSQLPTFNRPELQLHDLEEQKGDEEQERNKILGNVALEASKPMPNVKKVPEIESHGDKEGTHDLVAVNKEESKTEDKKLFVDQRPPHDSAKSAVDHEELSPELGKEPNPYEGVNVPKEGDAERESVKMQEPPAGHAVNQENAANEEVEREHLLNYDAQPDDQEPSQDDKQGAEAANQNNIAVDYNLDENEAESETDKQAALASNENNLHAPNPEDLNMKNHLFDQGEEERQRL</sequence>
<evidence type="ECO:0000313" key="11">
    <source>
        <dbReference type="EMBL" id="KAH1168964.1"/>
    </source>
</evidence>
<evidence type="ECO:0000256" key="1">
    <source>
        <dbReference type="ARBA" id="ARBA00004606"/>
    </source>
</evidence>
<keyword evidence="7 10" id="KW-0472">Membrane</keyword>
<gene>
    <name evidence="11" type="ORF">KIL84_013554</name>
</gene>
<keyword evidence="5 10" id="KW-1133">Transmembrane helix</keyword>
<organism evidence="11 12">
    <name type="scientific">Mauremys mutica</name>
    <name type="common">yellowpond turtle</name>
    <dbReference type="NCBI Taxonomy" id="74926"/>
    <lineage>
        <taxon>Eukaryota</taxon>
        <taxon>Metazoa</taxon>
        <taxon>Chordata</taxon>
        <taxon>Craniata</taxon>
        <taxon>Vertebrata</taxon>
        <taxon>Euteleostomi</taxon>
        <taxon>Archelosauria</taxon>
        <taxon>Testudinata</taxon>
        <taxon>Testudines</taxon>
        <taxon>Cryptodira</taxon>
        <taxon>Durocryptodira</taxon>
        <taxon>Testudinoidea</taxon>
        <taxon>Geoemydidae</taxon>
        <taxon>Geoemydinae</taxon>
        <taxon>Mauremys</taxon>
    </lineage>
</organism>
<keyword evidence="3 10" id="KW-0812">Transmembrane</keyword>
<feature type="compositionally biased region" description="Basic and acidic residues" evidence="9">
    <location>
        <begin position="299"/>
        <end position="353"/>
    </location>
</feature>
<evidence type="ECO:0000256" key="3">
    <source>
        <dbReference type="ARBA" id="ARBA00022692"/>
    </source>
</evidence>
<name>A0A9D3WVM4_9SAUR</name>
<evidence type="ECO:0008006" key="13">
    <source>
        <dbReference type="Google" id="ProtNLM"/>
    </source>
</evidence>
<dbReference type="EMBL" id="JAHDVG010000485">
    <property type="protein sequence ID" value="KAH1168964.1"/>
    <property type="molecule type" value="Genomic_DNA"/>
</dbReference>
<dbReference type="GO" id="GO:0005794">
    <property type="term" value="C:Golgi apparatus"/>
    <property type="evidence" value="ECO:0007669"/>
    <property type="project" value="TreeGrafter"/>
</dbReference>
<protein>
    <recommendedName>
        <fullName evidence="13">Golgi membrane protein 1</fullName>
    </recommendedName>
</protein>
<feature type="coiled-coil region" evidence="8">
    <location>
        <begin position="84"/>
        <end position="132"/>
    </location>
</feature>
<comment type="similarity">
    <text evidence="2">Belongs to the GOLM family.</text>
</comment>
<evidence type="ECO:0000313" key="12">
    <source>
        <dbReference type="Proteomes" id="UP000827986"/>
    </source>
</evidence>
<evidence type="ECO:0000256" key="8">
    <source>
        <dbReference type="SAM" id="Coils"/>
    </source>
</evidence>
<dbReference type="AlphaFoldDB" id="A0A9D3WVM4"/>
<dbReference type="PANTHER" id="PTHR15896:SF8">
    <property type="entry name" value="GOLGI MEMBRANE PROTEIN 1"/>
    <property type="match status" value="1"/>
</dbReference>
<feature type="compositionally biased region" description="Basic and acidic residues" evidence="9">
    <location>
        <begin position="464"/>
        <end position="481"/>
    </location>
</feature>
<evidence type="ECO:0000256" key="4">
    <source>
        <dbReference type="ARBA" id="ARBA00022968"/>
    </source>
</evidence>
<keyword evidence="4" id="KW-0735">Signal-anchor</keyword>
<feature type="coiled-coil region" evidence="8">
    <location>
        <begin position="162"/>
        <end position="225"/>
    </location>
</feature>
<keyword evidence="6 8" id="KW-0175">Coiled coil</keyword>
<dbReference type="GO" id="GO:0016020">
    <property type="term" value="C:membrane"/>
    <property type="evidence" value="ECO:0007669"/>
    <property type="project" value="UniProtKB-SubCell"/>
</dbReference>
<comment type="subcellular location">
    <subcellularLocation>
        <location evidence="1">Membrane</location>
        <topology evidence="1">Single-pass type II membrane protein</topology>
    </subcellularLocation>
</comment>
<dbReference type="Gene3D" id="1.10.287.1490">
    <property type="match status" value="1"/>
</dbReference>
<dbReference type="PANTHER" id="PTHR15896">
    <property type="entry name" value="GOLGI PHOSPHOPROTEIN 2/GP73-RELATED"/>
    <property type="match status" value="1"/>
</dbReference>
<evidence type="ECO:0000256" key="9">
    <source>
        <dbReference type="SAM" id="MobiDB-lite"/>
    </source>
</evidence>
<feature type="compositionally biased region" description="Basic and acidic residues" evidence="9">
    <location>
        <begin position="365"/>
        <end position="375"/>
    </location>
</feature>